<accession>A0A258D016</accession>
<evidence type="ECO:0000313" key="2">
    <source>
        <dbReference type="EMBL" id="OYX01079.1"/>
    </source>
</evidence>
<evidence type="ECO:0000256" key="1">
    <source>
        <dbReference type="SAM" id="MobiDB-lite"/>
    </source>
</evidence>
<gene>
    <name evidence="2" type="ORF">B7Z12_14875</name>
</gene>
<evidence type="ECO:0000313" key="3">
    <source>
        <dbReference type="Proteomes" id="UP000215616"/>
    </source>
</evidence>
<reference evidence="2 3" key="1">
    <citation type="submission" date="2017-03" db="EMBL/GenBank/DDBJ databases">
        <title>Lifting the veil on microbial sulfur biogeochemistry in mining wastewaters.</title>
        <authorList>
            <person name="Kantor R.S."/>
            <person name="Colenbrander Nelson T."/>
            <person name="Marshall S."/>
            <person name="Bennett D."/>
            <person name="Apte S."/>
            <person name="Camacho D."/>
            <person name="Thomas B.C."/>
            <person name="Warren L.A."/>
            <person name="Banfield J.F."/>
        </authorList>
    </citation>
    <scope>NUCLEOTIDE SEQUENCE [LARGE SCALE GENOMIC DNA]</scope>
    <source>
        <strain evidence="2">32-67-7</strain>
    </source>
</reference>
<feature type="region of interest" description="Disordered" evidence="1">
    <location>
        <begin position="64"/>
        <end position="99"/>
    </location>
</feature>
<name>A0A258D016_CAUVI</name>
<feature type="non-terminal residue" evidence="2">
    <location>
        <position position="1"/>
    </location>
</feature>
<feature type="compositionally biased region" description="Pro residues" evidence="1">
    <location>
        <begin position="72"/>
        <end position="83"/>
    </location>
</feature>
<dbReference type="AlphaFoldDB" id="A0A258D016"/>
<organism evidence="2 3">
    <name type="scientific">Caulobacter vibrioides</name>
    <name type="common">Caulobacter crescentus</name>
    <dbReference type="NCBI Taxonomy" id="155892"/>
    <lineage>
        <taxon>Bacteria</taxon>
        <taxon>Pseudomonadati</taxon>
        <taxon>Pseudomonadota</taxon>
        <taxon>Alphaproteobacteria</taxon>
        <taxon>Caulobacterales</taxon>
        <taxon>Caulobacteraceae</taxon>
        <taxon>Caulobacter</taxon>
    </lineage>
</organism>
<proteinExistence type="predicted"/>
<sequence length="99" mass="10513">RLQRDTDRLTNLEKLRQSLNPERPLELGFALVRKGDGTLARSAGDLASGERVNLKFKSGDRDAVIDGEGGFVPPPPTSAPAPKPRAKPAAPPAGQGDLF</sequence>
<dbReference type="EMBL" id="NCDQ01000268">
    <property type="protein sequence ID" value="OYX01079.1"/>
    <property type="molecule type" value="Genomic_DNA"/>
</dbReference>
<dbReference type="Proteomes" id="UP000215616">
    <property type="component" value="Unassembled WGS sequence"/>
</dbReference>
<comment type="caution">
    <text evidence="2">The sequence shown here is derived from an EMBL/GenBank/DDBJ whole genome shotgun (WGS) entry which is preliminary data.</text>
</comment>
<protein>
    <submittedName>
        <fullName evidence="2">Exodeoxyribonuclease VII large subunit</fullName>
    </submittedName>
</protein>